<dbReference type="UniPathway" id="UPA00223"/>
<dbReference type="GO" id="GO:0006099">
    <property type="term" value="P:tricarboxylic acid cycle"/>
    <property type="evidence" value="ECO:0007669"/>
    <property type="project" value="UniProtKB-UniPathway"/>
</dbReference>
<keyword evidence="3 5" id="KW-0808">Transferase</keyword>
<dbReference type="SUPFAM" id="SSF48256">
    <property type="entry name" value="Citrate synthase"/>
    <property type="match status" value="1"/>
</dbReference>
<dbReference type="InterPro" id="IPR024176">
    <property type="entry name" value="Citrate_synthase_bac-typ"/>
</dbReference>
<dbReference type="AlphaFoldDB" id="S1P4G5"/>
<evidence type="ECO:0000256" key="2">
    <source>
        <dbReference type="ARBA" id="ARBA00010566"/>
    </source>
</evidence>
<comment type="similarity">
    <text evidence="2 5">Belongs to the citrate synthase family.</text>
</comment>
<evidence type="ECO:0000256" key="6">
    <source>
        <dbReference type="PIRSR" id="PIRSR001369-1"/>
    </source>
</evidence>
<dbReference type="PANTHER" id="PTHR11739:SF4">
    <property type="entry name" value="CITRATE SYNTHASE, PEROXISOMAL"/>
    <property type="match status" value="1"/>
</dbReference>
<dbReference type="GO" id="GO:0005975">
    <property type="term" value="P:carbohydrate metabolic process"/>
    <property type="evidence" value="ECO:0007669"/>
    <property type="project" value="TreeGrafter"/>
</dbReference>
<evidence type="ECO:0000256" key="5">
    <source>
        <dbReference type="PIRNR" id="PIRNR001369"/>
    </source>
</evidence>
<comment type="pathway">
    <text evidence="1">Carbohydrate metabolism; tricarboxylic acid cycle.</text>
</comment>
<dbReference type="Proteomes" id="UP000014127">
    <property type="component" value="Unassembled WGS sequence"/>
</dbReference>
<dbReference type="STRING" id="44009.RV01_GL002175"/>
<dbReference type="PATRIC" id="fig|1139219.3.peg.1249"/>
<dbReference type="PRINTS" id="PR00143">
    <property type="entry name" value="CITRTSNTHASE"/>
</dbReference>
<dbReference type="PANTHER" id="PTHR11739">
    <property type="entry name" value="CITRATE SYNTHASE"/>
    <property type="match status" value="1"/>
</dbReference>
<reference evidence="7 8" key="1">
    <citation type="submission" date="2013-03" db="EMBL/GenBank/DDBJ databases">
        <title>The Genome Sequence of Enterococcus dispar ATCC_51266 (Illumina only assembly).</title>
        <authorList>
            <consortium name="The Broad Institute Genomics Platform"/>
            <consortium name="The Broad Institute Genome Sequencing Center for Infectious Disease"/>
            <person name="Earl A."/>
            <person name="Russ C."/>
            <person name="Gilmore M."/>
            <person name="Surin D."/>
            <person name="Walker B."/>
            <person name="Young S."/>
            <person name="Zeng Q."/>
            <person name="Gargeya S."/>
            <person name="Fitzgerald M."/>
            <person name="Haas B."/>
            <person name="Abouelleil A."/>
            <person name="Allen A.W."/>
            <person name="Alvarado L."/>
            <person name="Arachchi H.M."/>
            <person name="Berlin A.M."/>
            <person name="Chapman S.B."/>
            <person name="Gainer-Dewar J."/>
            <person name="Goldberg J."/>
            <person name="Griggs A."/>
            <person name="Gujja S."/>
            <person name="Hansen M."/>
            <person name="Howarth C."/>
            <person name="Imamovic A."/>
            <person name="Ireland A."/>
            <person name="Larimer J."/>
            <person name="McCowan C."/>
            <person name="Murphy C."/>
            <person name="Pearson M."/>
            <person name="Poon T.W."/>
            <person name="Priest M."/>
            <person name="Roberts A."/>
            <person name="Saif S."/>
            <person name="Shea T."/>
            <person name="Sisk P."/>
            <person name="Sykes S."/>
            <person name="Wortman J."/>
            <person name="Nusbaum C."/>
            <person name="Birren B."/>
        </authorList>
    </citation>
    <scope>NUCLEOTIDE SEQUENCE [LARGE SCALE GENOMIC DNA]</scope>
    <source>
        <strain evidence="7 8">ATCC 51266</strain>
    </source>
</reference>
<dbReference type="PIRSF" id="PIRSF001369">
    <property type="entry name" value="Citrate_synth"/>
    <property type="match status" value="1"/>
</dbReference>
<dbReference type="HOGENOM" id="CLU_025068_2_2_9"/>
<dbReference type="NCBIfam" id="NF010635">
    <property type="entry name" value="PRK14032.1"/>
    <property type="match status" value="1"/>
</dbReference>
<gene>
    <name evidence="7" type="ORF">OMK_01289</name>
</gene>
<dbReference type="GO" id="GO:0036440">
    <property type="term" value="F:citrate synthase activity"/>
    <property type="evidence" value="ECO:0007669"/>
    <property type="project" value="UniProtKB-EC"/>
</dbReference>
<comment type="catalytic activity">
    <reaction evidence="4">
        <text>oxaloacetate + acetyl-CoA + H2O = citrate + CoA + H(+)</text>
        <dbReference type="Rhea" id="RHEA:16845"/>
        <dbReference type="ChEBI" id="CHEBI:15377"/>
        <dbReference type="ChEBI" id="CHEBI:15378"/>
        <dbReference type="ChEBI" id="CHEBI:16452"/>
        <dbReference type="ChEBI" id="CHEBI:16947"/>
        <dbReference type="ChEBI" id="CHEBI:57287"/>
        <dbReference type="ChEBI" id="CHEBI:57288"/>
        <dbReference type="EC" id="2.3.3.16"/>
    </reaction>
</comment>
<accession>S1P4G5</accession>
<comment type="caution">
    <text evidence="7">The sequence shown here is derived from an EMBL/GenBank/DDBJ whole genome shotgun (WGS) entry which is preliminary data.</text>
</comment>
<dbReference type="InterPro" id="IPR036969">
    <property type="entry name" value="Citrate_synthase_sf"/>
</dbReference>
<feature type="active site" evidence="6">
    <location>
        <position position="333"/>
    </location>
</feature>
<evidence type="ECO:0000313" key="7">
    <source>
        <dbReference type="EMBL" id="EOT41120.1"/>
    </source>
</evidence>
<dbReference type="eggNOG" id="COG0372">
    <property type="taxonomic scope" value="Bacteria"/>
</dbReference>
<dbReference type="EMBL" id="AHYR01000005">
    <property type="protein sequence ID" value="EOT41120.1"/>
    <property type="molecule type" value="Genomic_DNA"/>
</dbReference>
<evidence type="ECO:0000256" key="4">
    <source>
        <dbReference type="ARBA" id="ARBA00049288"/>
    </source>
</evidence>
<protein>
    <recommendedName>
        <fullName evidence="5">Citrate synthase</fullName>
    </recommendedName>
</protein>
<dbReference type="RefSeq" id="WP_016172465.1">
    <property type="nucleotide sequence ID" value="NZ_ASWK01000001.1"/>
</dbReference>
<name>S1P4G5_9ENTE</name>
<dbReference type="Gene3D" id="1.10.230.10">
    <property type="entry name" value="Cytochrome P450-Terp, domain 2"/>
    <property type="match status" value="1"/>
</dbReference>
<sequence>MLFMEKTNFKSIGYQKLAQQCQDIYKINMHNYSKYNVNIGLRDVDGKGVLAGLTTISTIYPEKKLNGKIVSGMGELRYRGIDINELVSGFVSEGRFGFEEVTYLLLFGKLPNQGKLADFRQLLAENRTLPTNFVRDVVMKAPSCDLMNNLARSILTLACYDKNADDTSIENVLKQSIRLISVFPLLTVYAYHAYNHYTLGDSMYIHRPDENLSTAETILTMLRPNKKYTKQEAQTLDMSLVLHMEHGGGNNSTFTTRVVTSSGTDTYSTIAAALGSLKGPKHGGANIKVTNMMEDLKQSVQDLTNEQEVKKYLEAVLAKKAFDQKGLIYGFGHAVYGDNDPRASIFKRYVEKLAEEKGPEEKAEFDLYALVERLAPRIIGEKRKIYKGVSANIDFFSGFVYNMLGLPKELYTPMFAVARIVGWSAHRLEELINSNKIMRPAYMEITEDQDYTTLQKRN</sequence>
<evidence type="ECO:0000313" key="8">
    <source>
        <dbReference type="Proteomes" id="UP000014127"/>
    </source>
</evidence>
<organism evidence="7 8">
    <name type="scientific">Enterococcus dispar ATCC 51266</name>
    <dbReference type="NCBI Taxonomy" id="1139219"/>
    <lineage>
        <taxon>Bacteria</taxon>
        <taxon>Bacillati</taxon>
        <taxon>Bacillota</taxon>
        <taxon>Bacilli</taxon>
        <taxon>Lactobacillales</taxon>
        <taxon>Enterococcaceae</taxon>
        <taxon>Enterococcus</taxon>
    </lineage>
</organism>
<dbReference type="Gene3D" id="1.10.580.10">
    <property type="entry name" value="Citrate Synthase, domain 1"/>
    <property type="match status" value="1"/>
</dbReference>
<keyword evidence="8" id="KW-1185">Reference proteome</keyword>
<proteinExistence type="inferred from homology"/>
<dbReference type="InterPro" id="IPR016143">
    <property type="entry name" value="Citrate_synth-like_sm_a-sub"/>
</dbReference>
<dbReference type="GO" id="GO:0005829">
    <property type="term" value="C:cytosol"/>
    <property type="evidence" value="ECO:0007669"/>
    <property type="project" value="TreeGrafter"/>
</dbReference>
<dbReference type="InterPro" id="IPR016142">
    <property type="entry name" value="Citrate_synth-like_lrg_a-sub"/>
</dbReference>
<evidence type="ECO:0000256" key="3">
    <source>
        <dbReference type="ARBA" id="ARBA00022679"/>
    </source>
</evidence>
<evidence type="ECO:0000256" key="1">
    <source>
        <dbReference type="ARBA" id="ARBA00005163"/>
    </source>
</evidence>
<dbReference type="InterPro" id="IPR002020">
    <property type="entry name" value="Citrate_synthase"/>
</dbReference>
<dbReference type="OrthoDB" id="9800864at2"/>
<dbReference type="Pfam" id="PF00285">
    <property type="entry name" value="Citrate_synt"/>
    <property type="match status" value="1"/>
</dbReference>
<feature type="active site" evidence="6">
    <location>
        <position position="394"/>
    </location>
</feature>